<evidence type="ECO:0000256" key="5">
    <source>
        <dbReference type="ARBA" id="ARBA00023065"/>
    </source>
</evidence>
<feature type="compositionally biased region" description="Low complexity" evidence="9">
    <location>
        <begin position="12"/>
        <end position="21"/>
    </location>
</feature>
<comment type="similarity">
    <text evidence="8">Belongs to the two pore domain potassium channel (TC 1.A.1.8) family.</text>
</comment>
<feature type="compositionally biased region" description="Acidic residues" evidence="9">
    <location>
        <begin position="33"/>
        <end position="42"/>
    </location>
</feature>
<feature type="region of interest" description="Disordered" evidence="9">
    <location>
        <begin position="872"/>
        <end position="901"/>
    </location>
</feature>
<evidence type="ECO:0000256" key="1">
    <source>
        <dbReference type="ARBA" id="ARBA00004141"/>
    </source>
</evidence>
<comment type="caution">
    <text evidence="12">The sequence shown here is derived from an EMBL/GenBank/DDBJ whole genome shotgun (WGS) entry which is preliminary data.</text>
</comment>
<feature type="region of interest" description="Disordered" evidence="9">
    <location>
        <begin position="960"/>
        <end position="987"/>
    </location>
</feature>
<evidence type="ECO:0000256" key="4">
    <source>
        <dbReference type="ARBA" id="ARBA00022989"/>
    </source>
</evidence>
<feature type="domain" description="Potassium channel" evidence="11">
    <location>
        <begin position="445"/>
        <end position="515"/>
    </location>
</feature>
<dbReference type="EMBL" id="JAAAHY010000259">
    <property type="protein sequence ID" value="KAF9965384.1"/>
    <property type="molecule type" value="Genomic_DNA"/>
</dbReference>
<dbReference type="Pfam" id="PF07885">
    <property type="entry name" value="Ion_trans_2"/>
    <property type="match status" value="2"/>
</dbReference>
<dbReference type="OrthoDB" id="297496at2759"/>
<feature type="transmembrane region" description="Helical" evidence="10">
    <location>
        <begin position="747"/>
        <end position="767"/>
    </location>
</feature>
<dbReference type="InterPro" id="IPR003280">
    <property type="entry name" value="2pore_dom_K_chnl"/>
</dbReference>
<feature type="compositionally biased region" description="Low complexity" evidence="9">
    <location>
        <begin position="1228"/>
        <end position="1244"/>
    </location>
</feature>
<dbReference type="InterPro" id="IPR013099">
    <property type="entry name" value="K_chnl_dom"/>
</dbReference>
<feature type="compositionally biased region" description="Basic and acidic residues" evidence="9">
    <location>
        <begin position="1252"/>
        <end position="1267"/>
    </location>
</feature>
<feature type="transmembrane region" description="Helical" evidence="10">
    <location>
        <begin position="281"/>
        <end position="301"/>
    </location>
</feature>
<evidence type="ECO:0000256" key="6">
    <source>
        <dbReference type="ARBA" id="ARBA00023136"/>
    </source>
</evidence>
<dbReference type="GO" id="GO:0022841">
    <property type="term" value="F:potassium ion leak channel activity"/>
    <property type="evidence" value="ECO:0007669"/>
    <property type="project" value="TreeGrafter"/>
</dbReference>
<feature type="compositionally biased region" description="Acidic residues" evidence="9">
    <location>
        <begin position="1157"/>
        <end position="1182"/>
    </location>
</feature>
<feature type="region of interest" description="Disordered" evidence="9">
    <location>
        <begin position="113"/>
        <end position="185"/>
    </location>
</feature>
<keyword evidence="5 8" id="KW-0406">Ion transport</keyword>
<gene>
    <name evidence="12" type="ORF">BGZ70_004944</name>
</gene>
<evidence type="ECO:0000256" key="7">
    <source>
        <dbReference type="ARBA" id="ARBA00023303"/>
    </source>
</evidence>
<evidence type="ECO:0000256" key="2">
    <source>
        <dbReference type="ARBA" id="ARBA00022448"/>
    </source>
</evidence>
<accession>A0A9P6M4H4</accession>
<feature type="region of interest" description="Disordered" evidence="9">
    <location>
        <begin position="532"/>
        <end position="554"/>
    </location>
</feature>
<feature type="compositionally biased region" description="Polar residues" evidence="9">
    <location>
        <begin position="139"/>
        <end position="149"/>
    </location>
</feature>
<dbReference type="Proteomes" id="UP000738359">
    <property type="component" value="Unassembled WGS sequence"/>
</dbReference>
<dbReference type="PANTHER" id="PTHR11003:SF342">
    <property type="entry name" value="OUTWARD-RECTIFIER POTASSIUM CHANNEL TOK1"/>
    <property type="match status" value="1"/>
</dbReference>
<keyword evidence="4 10" id="KW-1133">Transmembrane helix</keyword>
<dbReference type="SUPFAM" id="SSF81324">
    <property type="entry name" value="Voltage-gated potassium channels"/>
    <property type="match status" value="2"/>
</dbReference>
<feature type="transmembrane region" description="Helical" evidence="10">
    <location>
        <begin position="328"/>
        <end position="350"/>
    </location>
</feature>
<evidence type="ECO:0000256" key="9">
    <source>
        <dbReference type="SAM" id="MobiDB-lite"/>
    </source>
</evidence>
<feature type="transmembrane region" description="Helical" evidence="10">
    <location>
        <begin position="362"/>
        <end position="386"/>
    </location>
</feature>
<feature type="compositionally biased region" description="Basic and acidic residues" evidence="9">
    <location>
        <begin position="539"/>
        <end position="554"/>
    </location>
</feature>
<keyword evidence="2 8" id="KW-0813">Transport</keyword>
<feature type="transmembrane region" description="Helical" evidence="10">
    <location>
        <begin position="773"/>
        <end position="790"/>
    </location>
</feature>
<feature type="domain" description="Potassium channel" evidence="11">
    <location>
        <begin position="754"/>
        <end position="826"/>
    </location>
</feature>
<evidence type="ECO:0000259" key="11">
    <source>
        <dbReference type="Pfam" id="PF07885"/>
    </source>
</evidence>
<feature type="region of interest" description="Disordered" evidence="9">
    <location>
        <begin position="1149"/>
        <end position="1182"/>
    </location>
</feature>
<dbReference type="PANTHER" id="PTHR11003">
    <property type="entry name" value="POTASSIUM CHANNEL, SUBFAMILY K"/>
    <property type="match status" value="1"/>
</dbReference>
<feature type="region of interest" description="Disordered" evidence="9">
    <location>
        <begin position="612"/>
        <end position="649"/>
    </location>
</feature>
<feature type="transmembrane region" description="Helical" evidence="10">
    <location>
        <begin position="438"/>
        <end position="460"/>
    </location>
</feature>
<organism evidence="12 13">
    <name type="scientific">Mortierella alpina</name>
    <name type="common">Oleaginous fungus</name>
    <name type="synonym">Mortierella renispora</name>
    <dbReference type="NCBI Taxonomy" id="64518"/>
    <lineage>
        <taxon>Eukaryota</taxon>
        <taxon>Fungi</taxon>
        <taxon>Fungi incertae sedis</taxon>
        <taxon>Mucoromycota</taxon>
        <taxon>Mortierellomycotina</taxon>
        <taxon>Mortierellomycetes</taxon>
        <taxon>Mortierellales</taxon>
        <taxon>Mortierellaceae</taxon>
        <taxon>Mortierella</taxon>
    </lineage>
</organism>
<feature type="region of interest" description="Disordered" evidence="9">
    <location>
        <begin position="1000"/>
        <end position="1080"/>
    </location>
</feature>
<feature type="compositionally biased region" description="Polar residues" evidence="9">
    <location>
        <begin position="1007"/>
        <end position="1029"/>
    </location>
</feature>
<feature type="region of interest" description="Disordered" evidence="9">
    <location>
        <begin position="1194"/>
        <end position="1311"/>
    </location>
</feature>
<dbReference type="Gene3D" id="1.10.287.70">
    <property type="match status" value="2"/>
</dbReference>
<feature type="compositionally biased region" description="Polar residues" evidence="9">
    <location>
        <begin position="1285"/>
        <end position="1295"/>
    </location>
</feature>
<proteinExistence type="inferred from homology"/>
<keyword evidence="7 8" id="KW-0407">Ion channel</keyword>
<dbReference type="PRINTS" id="PR01333">
    <property type="entry name" value="2POREKCHANEL"/>
</dbReference>
<evidence type="ECO:0000256" key="3">
    <source>
        <dbReference type="ARBA" id="ARBA00022692"/>
    </source>
</evidence>
<name>A0A9P6M4H4_MORAP</name>
<feature type="transmembrane region" description="Helical" evidence="10">
    <location>
        <begin position="802"/>
        <end position="821"/>
    </location>
</feature>
<dbReference type="CDD" id="cd00637">
    <property type="entry name" value="7tm_classA_rhodopsin-like"/>
    <property type="match status" value="1"/>
</dbReference>
<protein>
    <recommendedName>
        <fullName evidence="11">Potassium channel domain-containing protein</fullName>
    </recommendedName>
</protein>
<dbReference type="GO" id="GO:0030322">
    <property type="term" value="P:stabilization of membrane potential"/>
    <property type="evidence" value="ECO:0007669"/>
    <property type="project" value="TreeGrafter"/>
</dbReference>
<keyword evidence="6 10" id="KW-0472">Membrane</keyword>
<feature type="compositionally biased region" description="Basic and acidic residues" evidence="9">
    <location>
        <begin position="1045"/>
        <end position="1054"/>
    </location>
</feature>
<reference evidence="12" key="1">
    <citation type="journal article" date="2020" name="Fungal Divers.">
        <title>Resolving the Mortierellaceae phylogeny through synthesis of multi-gene phylogenetics and phylogenomics.</title>
        <authorList>
            <person name="Vandepol N."/>
            <person name="Liber J."/>
            <person name="Desiro A."/>
            <person name="Na H."/>
            <person name="Kennedy M."/>
            <person name="Barry K."/>
            <person name="Grigoriev I.V."/>
            <person name="Miller A.N."/>
            <person name="O'Donnell K."/>
            <person name="Stajich J.E."/>
            <person name="Bonito G."/>
        </authorList>
    </citation>
    <scope>NUCLEOTIDE SEQUENCE</scope>
    <source>
        <strain evidence="12">CK1249</strain>
    </source>
</reference>
<feature type="compositionally biased region" description="Basic and acidic residues" evidence="9">
    <location>
        <begin position="1274"/>
        <end position="1284"/>
    </location>
</feature>
<comment type="subcellular location">
    <subcellularLocation>
        <location evidence="1">Membrane</location>
        <topology evidence="1">Multi-pass membrane protein</topology>
    </subcellularLocation>
</comment>
<evidence type="ECO:0000256" key="10">
    <source>
        <dbReference type="SAM" id="Phobius"/>
    </source>
</evidence>
<feature type="transmembrane region" description="Helical" evidence="10">
    <location>
        <begin position="496"/>
        <end position="518"/>
    </location>
</feature>
<keyword evidence="13" id="KW-1185">Reference proteome</keyword>
<dbReference type="GO" id="GO:0005886">
    <property type="term" value="C:plasma membrane"/>
    <property type="evidence" value="ECO:0007669"/>
    <property type="project" value="TreeGrafter"/>
</dbReference>
<feature type="compositionally biased region" description="Polar residues" evidence="9">
    <location>
        <begin position="968"/>
        <end position="983"/>
    </location>
</feature>
<evidence type="ECO:0000313" key="13">
    <source>
        <dbReference type="Proteomes" id="UP000738359"/>
    </source>
</evidence>
<sequence length="1311" mass="147162">MSMPSRPPSDAQQQGEQGEQGTMRRRDESDPCSQDEDMEAEDTTPYSPAQAIRLSCFLIHLAVSVVAIRLYFSELTSAAPVRRTQKRTVCIVNCIQRPPPSSQHSGRCEFMANHTHEEGSPSSSTVRRGRSSTEEHMSDNTYNASSTEIGHSDNGESVHSLTKDSRCSSSRISSSNRAFQTAPFTRGSGHFQLRNRQEHALGNAEPEAFTKEFVQNCTSPSADRVPSHTPLQAQALSPICSSQPAEGASSPRAVPDQQRVARPHLLDMVTDLSSLENDYRVLPLLIGCIIPVSILINVPSITSEWVGKHSYNETIQDWNDPVPESNPVWLNTIVSIALAMAVICNICVLFRFLERWIWHNVILSLITATIQDILCIAAIVPFCLLYPPSEGYVYLEGFWTMIASMIFSFTATILMSIDLHTTPNFRLRGSGVTHKQRILIAEAMTLCFYLAIGALIFIYLEDWTFLNALFFVMVTITTIGFGDVVPKTTGGRAFTIFYAAGGIVLLALAVNAIRYVLLEDLHRRFAIRAKERKAKRDAKRQERKDQRARDEERRQRVLETLERIRQMEGEQPRQEETRSLASHYLTMPRQFTLSNMPHLRLPAMFSRNHDNSSLSGRALGSDPTTVDSARSTSSVLAHATPSDRTAQEDTLRSMLTGRELAEHADGVSQPVGSGHDDSELLRYTTLHPQSSQGPQDPKGLKSVLRRFLHLGKLRDHLTAQPRTVEEQREVDKRQAYKESMQEYKRRLRFTALMFLVFWLVGAILFMLVETWSFGISMYFVFVAFSTIGYGDYVPTSLAGRSIFLAYCLVGVVALTSLASLMSEVLSKTMRRHVVEAQLRRAARRFEALEGGHGSQSDNNHDLEAGMRLAAPSLDGYPPDRASDQTSQKPSGESEQRSTRSSCVGSLQKLLRVSEDFDHLLQKVLGRDYIGNSHSHSATTHFTVKDLPPSDPEAIVDYLEKSEDDTEPSYLSPSITNDITSTRTIQRHSLHPLMHDRLGHRRSHSVDNRSNTFHGAISSSPPSNHSQIQITAWPGTPRRSTLSLEPDAHPSEKQSSHKALHHSPKEPSTSNHRASRQHDKDGTITVAVADWERLIECARQFKSLTMACEETLRKVAAWEAAEERLCRRRTQAHLRRKQILQERRRRLEEYRRSHGTVDDEVEEEEEELEQWDEEGSDEEEDDQLLERGRAAIVNELLGTISSPKRGRSRSRSPSRSARQPRGIEVVPRSCLHSPSSSLTSQLQASVGDQDAQLLERHQSRDHAKDPHTHRWRRKYRDEGLFRTGREGTSSTASSGLVPTIALTEASTPNLGG</sequence>
<feature type="compositionally biased region" description="Polar residues" evidence="9">
    <location>
        <begin position="622"/>
        <end position="635"/>
    </location>
</feature>
<feature type="transmembrane region" description="Helical" evidence="10">
    <location>
        <begin position="51"/>
        <end position="72"/>
    </location>
</feature>
<feature type="transmembrane region" description="Helical" evidence="10">
    <location>
        <begin position="398"/>
        <end position="417"/>
    </location>
</feature>
<feature type="compositionally biased region" description="Basic and acidic residues" evidence="9">
    <location>
        <begin position="150"/>
        <end position="166"/>
    </location>
</feature>
<evidence type="ECO:0000256" key="8">
    <source>
        <dbReference type="RuleBase" id="RU003857"/>
    </source>
</evidence>
<evidence type="ECO:0000313" key="12">
    <source>
        <dbReference type="EMBL" id="KAF9965384.1"/>
    </source>
</evidence>
<feature type="region of interest" description="Disordered" evidence="9">
    <location>
        <begin position="1"/>
        <end position="45"/>
    </location>
</feature>
<dbReference type="GO" id="GO:0015271">
    <property type="term" value="F:outward rectifier potassium channel activity"/>
    <property type="evidence" value="ECO:0007669"/>
    <property type="project" value="TreeGrafter"/>
</dbReference>
<keyword evidence="3 8" id="KW-0812">Transmembrane</keyword>
<feature type="compositionally biased region" description="Low complexity" evidence="9">
    <location>
        <begin position="167"/>
        <end position="177"/>
    </location>
</feature>